<sequence>MIKRQKAVLKQCIIHKVGNKFNATKNAFSNTLVNFDEATYELLLPYLLKPFTSAIESFRFHHHSDVGLNEINTYSDQLFNDDSEFIEVSKHILTHLFEQSNSAQIKAGDVLICYFEGIQFEDYFTDAVGIYKIENKTPFFQTYLENSSYDMLVQKGIQAKKVDKGCLILNTGDTEGKIVLSIDNNAYDAQYWIKRFLNIKYPDDYNQHTKNCIELCREFSKEVLQPNFGGQEQSNFLAKTVDFFKENDMVNLEVFKEEVFEEEDQIALFEDYKKSYESEHKVLIRNQFDVSERVLKKQKQKIKTEIKLDTNIQIKLDVDAPDASAEYLERGFDEDKKMHFYKVYFNAES</sequence>
<name>A0ABS3T2M3_9FLAO</name>
<organism evidence="1 2">
    <name type="scientific">Winogradskyella pelagia</name>
    <dbReference type="NCBI Taxonomy" id="2819984"/>
    <lineage>
        <taxon>Bacteria</taxon>
        <taxon>Pseudomonadati</taxon>
        <taxon>Bacteroidota</taxon>
        <taxon>Flavobacteriia</taxon>
        <taxon>Flavobacteriales</taxon>
        <taxon>Flavobacteriaceae</taxon>
        <taxon>Winogradskyella</taxon>
    </lineage>
</organism>
<dbReference type="InterPro" id="IPR007358">
    <property type="entry name" value="Nucleoid_associated_NdpA"/>
</dbReference>
<gene>
    <name evidence="1" type="ORF">J4050_09590</name>
</gene>
<evidence type="ECO:0000313" key="2">
    <source>
        <dbReference type="Proteomes" id="UP000676776"/>
    </source>
</evidence>
<comment type="caution">
    <text evidence="1">The sequence shown here is derived from an EMBL/GenBank/DDBJ whole genome shotgun (WGS) entry which is preliminary data.</text>
</comment>
<keyword evidence="2" id="KW-1185">Reference proteome</keyword>
<reference evidence="1 2" key="1">
    <citation type="submission" date="2021-03" db="EMBL/GenBank/DDBJ databases">
        <title>Winogradskyella sp. nov., isolated from costal sediment.</title>
        <authorList>
            <person name="Gao C."/>
        </authorList>
    </citation>
    <scope>NUCLEOTIDE SEQUENCE [LARGE SCALE GENOMIC DNA]</scope>
    <source>
        <strain evidence="1 2">DF17</strain>
    </source>
</reference>
<evidence type="ECO:0000313" key="1">
    <source>
        <dbReference type="EMBL" id="MBO3117001.1"/>
    </source>
</evidence>
<dbReference type="RefSeq" id="WP_208154367.1">
    <property type="nucleotide sequence ID" value="NZ_JAGEVF010000007.1"/>
</dbReference>
<protein>
    <submittedName>
        <fullName evidence="1">Nucleoid-associated protein</fullName>
    </submittedName>
</protein>
<dbReference type="Proteomes" id="UP000676776">
    <property type="component" value="Unassembled WGS sequence"/>
</dbReference>
<accession>A0ABS3T2M3</accession>
<proteinExistence type="predicted"/>
<dbReference type="EMBL" id="JAGEVF010000007">
    <property type="protein sequence ID" value="MBO3117001.1"/>
    <property type="molecule type" value="Genomic_DNA"/>
</dbReference>
<dbReference type="Pfam" id="PF04245">
    <property type="entry name" value="NA37"/>
    <property type="match status" value="1"/>
</dbReference>